<evidence type="ECO:0000256" key="1">
    <source>
        <dbReference type="SAM" id="MobiDB-lite"/>
    </source>
</evidence>
<proteinExistence type="predicted"/>
<dbReference type="EMBL" id="BPVZ01000433">
    <property type="protein sequence ID" value="GKV51085.1"/>
    <property type="molecule type" value="Genomic_DNA"/>
</dbReference>
<feature type="compositionally biased region" description="Basic and acidic residues" evidence="1">
    <location>
        <begin position="68"/>
        <end position="81"/>
    </location>
</feature>
<keyword evidence="3" id="KW-1185">Reference proteome</keyword>
<accession>A0AAV5MMH7</accession>
<organism evidence="2 3">
    <name type="scientific">Rubroshorea leprosula</name>
    <dbReference type="NCBI Taxonomy" id="152421"/>
    <lineage>
        <taxon>Eukaryota</taxon>
        <taxon>Viridiplantae</taxon>
        <taxon>Streptophyta</taxon>
        <taxon>Embryophyta</taxon>
        <taxon>Tracheophyta</taxon>
        <taxon>Spermatophyta</taxon>
        <taxon>Magnoliopsida</taxon>
        <taxon>eudicotyledons</taxon>
        <taxon>Gunneridae</taxon>
        <taxon>Pentapetalae</taxon>
        <taxon>rosids</taxon>
        <taxon>malvids</taxon>
        <taxon>Malvales</taxon>
        <taxon>Dipterocarpaceae</taxon>
        <taxon>Rubroshorea</taxon>
    </lineage>
</organism>
<dbReference type="AlphaFoldDB" id="A0AAV5MMH7"/>
<gene>
    <name evidence="2" type="ORF">SLEP1_g57762</name>
</gene>
<feature type="region of interest" description="Disordered" evidence="1">
    <location>
        <begin position="17"/>
        <end position="48"/>
    </location>
</feature>
<reference evidence="2 3" key="1">
    <citation type="journal article" date="2021" name="Commun. Biol.">
        <title>The genome of Shorea leprosula (Dipterocarpaceae) highlights the ecological relevance of drought in aseasonal tropical rainforests.</title>
        <authorList>
            <person name="Ng K.K.S."/>
            <person name="Kobayashi M.J."/>
            <person name="Fawcett J.A."/>
            <person name="Hatakeyama M."/>
            <person name="Paape T."/>
            <person name="Ng C.H."/>
            <person name="Ang C.C."/>
            <person name="Tnah L.H."/>
            <person name="Lee C.T."/>
            <person name="Nishiyama T."/>
            <person name="Sese J."/>
            <person name="O'Brien M.J."/>
            <person name="Copetti D."/>
            <person name="Mohd Noor M.I."/>
            <person name="Ong R.C."/>
            <person name="Putra M."/>
            <person name="Sireger I.Z."/>
            <person name="Indrioko S."/>
            <person name="Kosugi Y."/>
            <person name="Izuno A."/>
            <person name="Isagi Y."/>
            <person name="Lee S.L."/>
            <person name="Shimizu K.K."/>
        </authorList>
    </citation>
    <scope>NUCLEOTIDE SEQUENCE [LARGE SCALE GENOMIC DNA]</scope>
    <source>
        <strain evidence="2">214</strain>
    </source>
</reference>
<feature type="compositionally biased region" description="Basic and acidic residues" evidence="1">
    <location>
        <begin position="92"/>
        <end position="102"/>
    </location>
</feature>
<evidence type="ECO:0000313" key="2">
    <source>
        <dbReference type="EMBL" id="GKV51085.1"/>
    </source>
</evidence>
<evidence type="ECO:0000313" key="3">
    <source>
        <dbReference type="Proteomes" id="UP001054252"/>
    </source>
</evidence>
<dbReference type="Proteomes" id="UP001054252">
    <property type="component" value="Unassembled WGS sequence"/>
</dbReference>
<feature type="region of interest" description="Disordered" evidence="1">
    <location>
        <begin position="68"/>
        <end position="108"/>
    </location>
</feature>
<comment type="caution">
    <text evidence="2">The sequence shown here is derived from an EMBL/GenBank/DDBJ whole genome shotgun (WGS) entry which is preliminary data.</text>
</comment>
<protein>
    <submittedName>
        <fullName evidence="2">Uncharacterized protein</fullName>
    </submittedName>
</protein>
<sequence>MVYSQTLLLLQFGPQEVDLGGQTSTRGDGNGCDSNVGDDGGDGNGCAGDVGDVGGDCNGCDGNVGDGGGDRNGCDGNEQTKADSTSLRKPRSGKDEGRRETLILKTQI</sequence>
<name>A0AAV5MMH7_9ROSI</name>